<keyword evidence="1" id="KW-0472">Membrane</keyword>
<dbReference type="AlphaFoldDB" id="A0A380SXX5"/>
<name>A0A380SXX5_9PSED</name>
<feature type="transmembrane region" description="Helical" evidence="1">
    <location>
        <begin position="275"/>
        <end position="297"/>
    </location>
</feature>
<evidence type="ECO:0000256" key="1">
    <source>
        <dbReference type="SAM" id="Phobius"/>
    </source>
</evidence>
<feature type="transmembrane region" description="Helical" evidence="1">
    <location>
        <begin position="306"/>
        <end position="325"/>
    </location>
</feature>
<organism evidence="2 3">
    <name type="scientific">Pseudomonas wadenswilerensis</name>
    <dbReference type="NCBI Taxonomy" id="1785161"/>
    <lineage>
        <taxon>Bacteria</taxon>
        <taxon>Pseudomonadati</taxon>
        <taxon>Pseudomonadota</taxon>
        <taxon>Gammaproteobacteria</taxon>
        <taxon>Pseudomonadales</taxon>
        <taxon>Pseudomonadaceae</taxon>
        <taxon>Pseudomonas</taxon>
    </lineage>
</organism>
<dbReference type="RefSeq" id="WP_115085842.1">
    <property type="nucleotide sequence ID" value="NZ_CBCSFG010000016.1"/>
</dbReference>
<feature type="transmembrane region" description="Helical" evidence="1">
    <location>
        <begin position="370"/>
        <end position="390"/>
    </location>
</feature>
<protein>
    <submittedName>
        <fullName evidence="2">Uncharacterized protein</fullName>
    </submittedName>
</protein>
<feature type="transmembrane region" description="Helical" evidence="1">
    <location>
        <begin position="85"/>
        <end position="105"/>
    </location>
</feature>
<keyword evidence="1" id="KW-0812">Transmembrane</keyword>
<keyword evidence="1" id="KW-1133">Transmembrane helix</keyword>
<feature type="transmembrane region" description="Helical" evidence="1">
    <location>
        <begin position="20"/>
        <end position="37"/>
    </location>
</feature>
<reference evidence="3" key="1">
    <citation type="submission" date="2018-07" db="EMBL/GenBank/DDBJ databases">
        <authorList>
            <person name="Blom J."/>
        </authorList>
    </citation>
    <scope>NUCLEOTIDE SEQUENCE [LARGE SCALE GENOMIC DNA]</scope>
    <source>
        <strain evidence="3">CCOS 864</strain>
    </source>
</reference>
<accession>A0A380SXX5</accession>
<feature type="transmembrane region" description="Helical" evidence="1">
    <location>
        <begin position="227"/>
        <end position="245"/>
    </location>
</feature>
<evidence type="ECO:0000313" key="3">
    <source>
        <dbReference type="Proteomes" id="UP000255177"/>
    </source>
</evidence>
<dbReference type="EMBL" id="UIDD01000005">
    <property type="protein sequence ID" value="SUQ62160.1"/>
    <property type="molecule type" value="Genomic_DNA"/>
</dbReference>
<evidence type="ECO:0000313" key="2">
    <source>
        <dbReference type="EMBL" id="SUQ62160.1"/>
    </source>
</evidence>
<sequence length="402" mass="45396">MITKSWIRTSTTSSRLTELAAYLTLLVISVVIFEPLINKLSTIGGDYVAHLKWASEIEEYGKLILPHPLYHILVIFAKNLLTIDYVAASTLVILLAISLLAILNYRILATSVSMPTAILFSVCLLLVTPLQAFFVADNHLYFGYIGITVYHSPTMLLLKPLSLIVFCYALKAADRPAEGQRLHAMAFAFAVFICGISKPNFLLIILPAFVLFLLITQQLASTMQRPYIYGAFFLPTLLVLSLQFFHTYFFQGLSVGTGHEESHVLFLPFETFSHYSGFLIGKLFLSIAFPLLVLLFYPKASAKNKALILAFLCLLMGMILTYFFAESGYRMYAGNFWWSGQIGLYLAFLFSLTFLLGNMKSLTTTLLDKIKFGLCIAVFFAHTTCGIFYYRQELLFGYMQYW</sequence>
<feature type="transmembrane region" description="Helical" evidence="1">
    <location>
        <begin position="337"/>
        <end position="358"/>
    </location>
</feature>
<proteinExistence type="predicted"/>
<keyword evidence="3" id="KW-1185">Reference proteome</keyword>
<dbReference type="Proteomes" id="UP000255177">
    <property type="component" value="Unassembled WGS sequence"/>
</dbReference>
<feature type="transmembrane region" description="Helical" evidence="1">
    <location>
        <begin position="117"/>
        <end position="136"/>
    </location>
</feature>
<gene>
    <name evidence="2" type="ORF">CCOS864_01588</name>
</gene>
<feature type="transmembrane region" description="Helical" evidence="1">
    <location>
        <begin position="182"/>
        <end position="198"/>
    </location>
</feature>